<keyword evidence="1" id="KW-0812">Transmembrane</keyword>
<feature type="chain" id="PRO_5004203818" evidence="2">
    <location>
        <begin position="31"/>
        <end position="159"/>
    </location>
</feature>
<evidence type="ECO:0000256" key="2">
    <source>
        <dbReference type="SAM" id="SignalP"/>
    </source>
</evidence>
<dbReference type="SUPFAM" id="SSF48726">
    <property type="entry name" value="Immunoglobulin"/>
    <property type="match status" value="1"/>
</dbReference>
<dbReference type="Gene3D" id="2.60.40.10">
    <property type="entry name" value="Immunoglobulins"/>
    <property type="match status" value="1"/>
</dbReference>
<evidence type="ECO:0000313" key="3">
    <source>
        <dbReference type="EMBL" id="BAA05919.1"/>
    </source>
</evidence>
<dbReference type="EMBL" id="D28583">
    <property type="protein sequence ID" value="BAA05919.1"/>
    <property type="molecule type" value="mRNA"/>
</dbReference>
<name>Q28752_9CETA</name>
<sequence>MAAGSAPGCALGALGLVCLFLKLDFISCVSQDIYGAMNGNVTFYVSESQPFTEIMWKKGKDKVVEWDQTSGLEAFQSFKNRVHLDIVSGNLTITGLTKLDEDVYEIESPSVKKSSQFHLRVIDYARHRYVLFAILPAVICGLLFLKCFLGRRSQRNSGP</sequence>
<protein>
    <submittedName>
        <fullName evidence="3">LFA-3(Delta D2)</fullName>
    </submittedName>
</protein>
<proteinExistence type="evidence at transcript level"/>
<dbReference type="CDD" id="cd05775">
    <property type="entry name" value="IgV_CD2_like_N"/>
    <property type="match status" value="1"/>
</dbReference>
<reference evidence="3" key="1">
    <citation type="submission" date="1994-02" db="EMBL/GenBank/DDBJ databases">
        <authorList>
            <person name="Kakutani T."/>
        </authorList>
    </citation>
    <scope>NUCLEOTIDE SEQUENCE</scope>
</reference>
<keyword evidence="1" id="KW-0472">Membrane</keyword>
<accession>Q28752</accession>
<keyword evidence="2" id="KW-0732">Signal</keyword>
<dbReference type="InterPro" id="IPR013783">
    <property type="entry name" value="Ig-like_fold"/>
</dbReference>
<dbReference type="InterPro" id="IPR036179">
    <property type="entry name" value="Ig-like_dom_sf"/>
</dbReference>
<organism evidence="3">
    <name type="scientific">Ovis sp</name>
    <dbReference type="NCBI Taxonomy" id="9939"/>
    <lineage>
        <taxon>Eukaryota</taxon>
        <taxon>Metazoa</taxon>
        <taxon>Chordata</taxon>
        <taxon>Craniata</taxon>
        <taxon>Vertebrata</taxon>
        <taxon>Euteleostomi</taxon>
        <taxon>Mammalia</taxon>
        <taxon>Eutheria</taxon>
        <taxon>Laurasiatheria</taxon>
        <taxon>Artiodactyla</taxon>
        <taxon>Ruminantia</taxon>
        <taxon>Pecora</taxon>
        <taxon>Bovidae</taxon>
        <taxon>Caprinae</taxon>
        <taxon>Ovis</taxon>
    </lineage>
</organism>
<dbReference type="AlphaFoldDB" id="Q28752"/>
<evidence type="ECO:0000256" key="1">
    <source>
        <dbReference type="SAM" id="Phobius"/>
    </source>
</evidence>
<keyword evidence="1" id="KW-1133">Transmembrane helix</keyword>
<feature type="signal peptide" evidence="2">
    <location>
        <begin position="1"/>
        <end position="30"/>
    </location>
</feature>
<feature type="transmembrane region" description="Helical" evidence="1">
    <location>
        <begin position="129"/>
        <end position="149"/>
    </location>
</feature>